<dbReference type="GO" id="GO:0009791">
    <property type="term" value="P:post-embryonic development"/>
    <property type="evidence" value="ECO:0007669"/>
    <property type="project" value="UniProtKB-ARBA"/>
</dbReference>
<dbReference type="PANTHER" id="PTHR43740">
    <property type="entry name" value="LEUCYL-TRNA SYNTHETASE"/>
    <property type="match status" value="1"/>
</dbReference>
<dbReference type="FunFam" id="3.40.50.620:FF:000003">
    <property type="entry name" value="Leucine--tRNA ligase"/>
    <property type="match status" value="1"/>
</dbReference>
<dbReference type="OrthoDB" id="15954at2759"/>
<dbReference type="InterPro" id="IPR009080">
    <property type="entry name" value="tRNAsynth_Ia_anticodon-bd"/>
</dbReference>
<dbReference type="GO" id="GO:0032543">
    <property type="term" value="P:mitochondrial translation"/>
    <property type="evidence" value="ECO:0007669"/>
    <property type="project" value="TreeGrafter"/>
</dbReference>
<dbReference type="GO" id="GO:0004823">
    <property type="term" value="F:leucine-tRNA ligase activity"/>
    <property type="evidence" value="ECO:0007669"/>
    <property type="project" value="UniProtKB-EC"/>
</dbReference>
<dbReference type="InterPro" id="IPR002300">
    <property type="entry name" value="aa-tRNA-synth_Ia"/>
</dbReference>
<reference evidence="14 15" key="1">
    <citation type="submission" date="2019-06" db="EMBL/GenBank/DDBJ databases">
        <title>A chromosomal-level reference genome of Carpinus fangiana (Coryloideae, Betulaceae).</title>
        <authorList>
            <person name="Yang X."/>
            <person name="Wang Z."/>
            <person name="Zhang L."/>
            <person name="Hao G."/>
            <person name="Liu J."/>
            <person name="Yang Y."/>
        </authorList>
    </citation>
    <scope>NUCLEOTIDE SEQUENCE [LARGE SCALE GENOMIC DNA]</scope>
    <source>
        <strain evidence="14">Cfa_2016G</strain>
        <tissue evidence="14">Leaf</tissue>
    </source>
</reference>
<dbReference type="Gene3D" id="1.10.730.10">
    <property type="entry name" value="Isoleucyl-tRNA Synthetase, Domain 1"/>
    <property type="match status" value="1"/>
</dbReference>
<dbReference type="PRINTS" id="PR00985">
    <property type="entry name" value="TRNASYNTHLEU"/>
</dbReference>
<keyword evidence="5 10" id="KW-0067">ATP-binding</keyword>
<dbReference type="SUPFAM" id="SSF47323">
    <property type="entry name" value="Anticodon-binding domain of a subclass of class I aminoacyl-tRNA synthetases"/>
    <property type="match status" value="1"/>
</dbReference>
<proteinExistence type="inferred from homology"/>
<dbReference type="Pfam" id="PF13603">
    <property type="entry name" value="tRNA-synt_1_2"/>
    <property type="match status" value="1"/>
</dbReference>
<evidence type="ECO:0000313" key="15">
    <source>
        <dbReference type="Proteomes" id="UP000327013"/>
    </source>
</evidence>
<keyword evidence="6 10" id="KW-0648">Protein biosynthesis</keyword>
<evidence type="ECO:0000256" key="5">
    <source>
        <dbReference type="ARBA" id="ARBA00022840"/>
    </source>
</evidence>
<dbReference type="FunFam" id="1.10.730.10:FF:000002">
    <property type="entry name" value="Leucine--tRNA ligase"/>
    <property type="match status" value="1"/>
</dbReference>
<dbReference type="Pfam" id="PF08264">
    <property type="entry name" value="Anticodon_1"/>
    <property type="match status" value="1"/>
</dbReference>
<evidence type="ECO:0000256" key="6">
    <source>
        <dbReference type="ARBA" id="ARBA00022917"/>
    </source>
</evidence>
<dbReference type="Proteomes" id="UP000327013">
    <property type="component" value="Unassembled WGS sequence"/>
</dbReference>
<comment type="catalytic activity">
    <reaction evidence="9">
        <text>tRNA(Leu) + L-leucine + ATP = L-leucyl-tRNA(Leu) + AMP + diphosphate</text>
        <dbReference type="Rhea" id="RHEA:11688"/>
        <dbReference type="Rhea" id="RHEA-COMP:9613"/>
        <dbReference type="Rhea" id="RHEA-COMP:9622"/>
        <dbReference type="ChEBI" id="CHEBI:30616"/>
        <dbReference type="ChEBI" id="CHEBI:33019"/>
        <dbReference type="ChEBI" id="CHEBI:57427"/>
        <dbReference type="ChEBI" id="CHEBI:78442"/>
        <dbReference type="ChEBI" id="CHEBI:78494"/>
        <dbReference type="ChEBI" id="CHEBI:456215"/>
        <dbReference type="EC" id="6.1.1.4"/>
    </reaction>
</comment>
<accession>A0A5N6KZS2</accession>
<keyword evidence="3 10" id="KW-0436">Ligase</keyword>
<dbReference type="InterPro" id="IPR001412">
    <property type="entry name" value="aa-tRNA-synth_I_CS"/>
</dbReference>
<keyword evidence="7 10" id="KW-0030">Aminoacyl-tRNA synthetase</keyword>
<evidence type="ECO:0000256" key="4">
    <source>
        <dbReference type="ARBA" id="ARBA00022741"/>
    </source>
</evidence>
<evidence type="ECO:0000259" key="13">
    <source>
        <dbReference type="Pfam" id="PF13603"/>
    </source>
</evidence>
<dbReference type="GO" id="GO:0006429">
    <property type="term" value="P:leucyl-tRNA aminoacylation"/>
    <property type="evidence" value="ECO:0007669"/>
    <property type="project" value="InterPro"/>
</dbReference>
<evidence type="ECO:0000256" key="1">
    <source>
        <dbReference type="ARBA" id="ARBA00005594"/>
    </source>
</evidence>
<evidence type="ECO:0000256" key="3">
    <source>
        <dbReference type="ARBA" id="ARBA00022598"/>
    </source>
</evidence>
<comment type="caution">
    <text evidence="14">The sequence shown here is derived from an EMBL/GenBank/DDBJ whole genome shotgun (WGS) entry which is preliminary data.</text>
</comment>
<dbReference type="GO" id="GO:0002161">
    <property type="term" value="F:aminoacyl-tRNA deacylase activity"/>
    <property type="evidence" value="ECO:0007669"/>
    <property type="project" value="InterPro"/>
</dbReference>
<feature type="domain" description="Aminoacyl-tRNA synthetase class Ia" evidence="11">
    <location>
        <begin position="75"/>
        <end position="245"/>
    </location>
</feature>
<dbReference type="EMBL" id="VIBQ01000031">
    <property type="protein sequence ID" value="KAB8416372.1"/>
    <property type="molecule type" value="Genomic_DNA"/>
</dbReference>
<dbReference type="GO" id="GO:0005524">
    <property type="term" value="F:ATP binding"/>
    <property type="evidence" value="ECO:0007669"/>
    <property type="project" value="UniProtKB-KW"/>
</dbReference>
<evidence type="ECO:0000259" key="11">
    <source>
        <dbReference type="Pfam" id="PF00133"/>
    </source>
</evidence>
<dbReference type="InterPro" id="IPR013155">
    <property type="entry name" value="M/V/L/I-tRNA-synth_anticd-bd"/>
</dbReference>
<dbReference type="InterPro" id="IPR002302">
    <property type="entry name" value="Leu-tRNA-ligase"/>
</dbReference>
<evidence type="ECO:0000313" key="14">
    <source>
        <dbReference type="EMBL" id="KAB8416372.1"/>
    </source>
</evidence>
<evidence type="ECO:0000256" key="9">
    <source>
        <dbReference type="ARBA" id="ARBA00047469"/>
    </source>
</evidence>
<evidence type="ECO:0000256" key="7">
    <source>
        <dbReference type="ARBA" id="ARBA00023146"/>
    </source>
</evidence>
<dbReference type="SUPFAM" id="SSF50677">
    <property type="entry name" value="ValRS/IleRS/LeuRS editing domain"/>
    <property type="match status" value="1"/>
</dbReference>
<evidence type="ECO:0000256" key="10">
    <source>
        <dbReference type="RuleBase" id="RU363035"/>
    </source>
</evidence>
<feature type="domain" description="Aminoacyl-tRNA synthetase class Ia" evidence="11">
    <location>
        <begin position="466"/>
        <end position="623"/>
    </location>
</feature>
<dbReference type="GO" id="GO:0005739">
    <property type="term" value="C:mitochondrion"/>
    <property type="evidence" value="ECO:0007669"/>
    <property type="project" value="TreeGrafter"/>
</dbReference>
<dbReference type="Gene3D" id="3.40.50.620">
    <property type="entry name" value="HUPs"/>
    <property type="match status" value="2"/>
</dbReference>
<dbReference type="AlphaFoldDB" id="A0A5N6KZS2"/>
<feature type="domain" description="Leucyl-tRNA synthetase editing" evidence="13">
    <location>
        <begin position="259"/>
        <end position="451"/>
    </location>
</feature>
<evidence type="ECO:0000256" key="8">
    <source>
        <dbReference type="ARBA" id="ARBA00030520"/>
    </source>
</evidence>
<dbReference type="InterPro" id="IPR014729">
    <property type="entry name" value="Rossmann-like_a/b/a_fold"/>
</dbReference>
<dbReference type="PANTHER" id="PTHR43740:SF2">
    <property type="entry name" value="LEUCINE--TRNA LIGASE, MITOCHONDRIAL"/>
    <property type="match status" value="1"/>
</dbReference>
<dbReference type="HAMAP" id="MF_00049_B">
    <property type="entry name" value="Leu_tRNA_synth_B"/>
    <property type="match status" value="1"/>
</dbReference>
<feature type="domain" description="Methionyl/Valyl/Leucyl/Isoleucyl-tRNA synthetase anticodon-binding" evidence="12">
    <location>
        <begin position="748"/>
        <end position="874"/>
    </location>
</feature>
<dbReference type="Pfam" id="PF00133">
    <property type="entry name" value="tRNA-synt_1"/>
    <property type="match status" value="2"/>
</dbReference>
<gene>
    <name evidence="14" type="ORF">FH972_024891</name>
</gene>
<protein>
    <recommendedName>
        <fullName evidence="2">leucine--tRNA ligase</fullName>
        <ecNumber evidence="2">6.1.1.4</ecNumber>
    </recommendedName>
    <alternativeName>
        <fullName evidence="8">Leucyl-tRNA synthetase</fullName>
    </alternativeName>
</protein>
<evidence type="ECO:0000256" key="2">
    <source>
        <dbReference type="ARBA" id="ARBA00013164"/>
    </source>
</evidence>
<keyword evidence="15" id="KW-1185">Reference proteome</keyword>
<comment type="similarity">
    <text evidence="1 10">Belongs to the class-I aminoacyl-tRNA synthetase family.</text>
</comment>
<dbReference type="EC" id="6.1.1.4" evidence="2"/>
<organism evidence="14 15">
    <name type="scientific">Carpinus fangiana</name>
    <dbReference type="NCBI Taxonomy" id="176857"/>
    <lineage>
        <taxon>Eukaryota</taxon>
        <taxon>Viridiplantae</taxon>
        <taxon>Streptophyta</taxon>
        <taxon>Embryophyta</taxon>
        <taxon>Tracheophyta</taxon>
        <taxon>Spermatophyta</taxon>
        <taxon>Magnoliopsida</taxon>
        <taxon>eudicotyledons</taxon>
        <taxon>Gunneridae</taxon>
        <taxon>Pentapetalae</taxon>
        <taxon>rosids</taxon>
        <taxon>fabids</taxon>
        <taxon>Fagales</taxon>
        <taxon>Betulaceae</taxon>
        <taxon>Carpinus</taxon>
    </lineage>
</organism>
<sequence length="935" mass="104319">MSTSRLGSQRLCIPRQIFSSVRQCPPNPLVFRREASTRPLDFSQIDAKWQGRWRDPRQWTVPDAPMGKYYALPMFPYPSGALHIGHLRVYTISDVVARYRRMKGHRVLHPIGWDAFGLPAENAAIERNVDPASWTLENIAKMKEQIHAMGGCWDWDKELMTCDPDFYKDTQKLFLQLYKRDLAYQDEAVVNWDPVDKTVLANEQVDSNGMSWRSGAKVEKVSLRQWFFRITAFRDDLLDDLQSLEADGKWPLRVIAQQRNWLGKSAGASLRFDVDGGSMDSVDVFTTRADTLFGVQYLALSLNHPIVLAAAETDASLQAFLASAASLDPDSKAGFELRGVSAQNPLLRVASDTAGVQAPLPVYAAPYVLSEYGTGAVMGVPAHDARDFTFWDLNGSSIHGQARFVIERSKKVELQDNSLEEAVTRPGFLNSECAQYEGLASAKAAANIVEDLGQYGLAARTENWRLRDWLISRQRYWGTPIPIVHCHACGAIPVPDEQLPVVAPVMTEELRSAGGNMLDHAHDWVNTVCPKCESAAKRETDTMDTFVDSSWYYMRFAESAMHQNASESAMPVDVYIGGVEHAILHLLYARFIAKAMGRTAAWPAHESGPIEPFKKLLTQGMVHGKTFTDPKTGRFLKPHEVDHADGVRPVIKSTGETPSIAYEKMSKSKYNGVDPTECMRQYGADTTRAHMLFQAPVSDVLDWDESKIVGVQRWFRRIWSLVEEISSWESAQSATPIELDLTADAEAELWRAVQKTIVSVSQSYGETYALNTVVSDLMNLTNAIHAVAATPPETKSAAVVYQATSVLLRMLTPVAPSFAEECWAMLHSHESFEVSQCASLAGFPEPDGTLAQLEARWQPCAFQVNGKLKFAARISYPPEELVDGSEELREWVLERALGSVEGREAAENARGWSPERSKWKKVVVVRRGRTINVVV</sequence>
<dbReference type="PROSITE" id="PS00178">
    <property type="entry name" value="AA_TRNA_LIGASE_I"/>
    <property type="match status" value="1"/>
</dbReference>
<name>A0A5N6KZS2_9ROSI</name>
<dbReference type="InterPro" id="IPR009008">
    <property type="entry name" value="Val/Leu/Ile-tRNA-synth_edit"/>
</dbReference>
<dbReference type="NCBIfam" id="TIGR00396">
    <property type="entry name" value="leuS_bact"/>
    <property type="match status" value="1"/>
</dbReference>
<keyword evidence="4 10" id="KW-0547">Nucleotide-binding</keyword>
<evidence type="ECO:0000259" key="12">
    <source>
        <dbReference type="Pfam" id="PF08264"/>
    </source>
</evidence>
<dbReference type="GO" id="GO:0048608">
    <property type="term" value="P:reproductive structure development"/>
    <property type="evidence" value="ECO:0007669"/>
    <property type="project" value="UniProtKB-ARBA"/>
</dbReference>
<dbReference type="InterPro" id="IPR025709">
    <property type="entry name" value="Leu_tRNA-synth_edit"/>
</dbReference>
<dbReference type="SUPFAM" id="SSF52374">
    <property type="entry name" value="Nucleotidylyl transferase"/>
    <property type="match status" value="1"/>
</dbReference>